<sequence length="33" mass="3720">MIFVSYVNNVKKLVNVGRSTTTQGTMIFQMIQA</sequence>
<comment type="caution">
    <text evidence="1">The sequence shown here is derived from an EMBL/GenBank/DDBJ whole genome shotgun (WGS) entry which is preliminary data.</text>
</comment>
<organism evidence="1 2">
    <name type="scientific">Paenibacillus pseudetheri</name>
    <dbReference type="NCBI Taxonomy" id="2897682"/>
    <lineage>
        <taxon>Bacteria</taxon>
        <taxon>Bacillati</taxon>
        <taxon>Bacillota</taxon>
        <taxon>Bacilli</taxon>
        <taxon>Bacillales</taxon>
        <taxon>Paenibacillaceae</taxon>
        <taxon>Paenibacillus</taxon>
    </lineage>
</organism>
<name>A0ABM9BFH8_9BACL</name>
<protein>
    <submittedName>
        <fullName evidence="1">Uncharacterized protein</fullName>
    </submittedName>
</protein>
<dbReference type="EMBL" id="CAKMAB010000022">
    <property type="protein sequence ID" value="CAH1057634.1"/>
    <property type="molecule type" value="Genomic_DNA"/>
</dbReference>
<evidence type="ECO:0000313" key="2">
    <source>
        <dbReference type="Proteomes" id="UP000838749"/>
    </source>
</evidence>
<reference evidence="1" key="1">
    <citation type="submission" date="2021-12" db="EMBL/GenBank/DDBJ databases">
        <authorList>
            <person name="Criscuolo A."/>
        </authorList>
    </citation>
    <scope>NUCLEOTIDE SEQUENCE</scope>
    <source>
        <strain evidence="1">CIP111894</strain>
    </source>
</reference>
<proteinExistence type="predicted"/>
<accession>A0ABM9BFH8</accession>
<evidence type="ECO:0000313" key="1">
    <source>
        <dbReference type="EMBL" id="CAH1057634.1"/>
    </source>
</evidence>
<dbReference type="Proteomes" id="UP000838749">
    <property type="component" value="Unassembled WGS sequence"/>
</dbReference>
<keyword evidence="2" id="KW-1185">Reference proteome</keyword>
<gene>
    <name evidence="1" type="ORF">PAECIP111894_03792</name>
</gene>